<sequence>MAHSIIKKQKAQRWRTFRPGSQITSSPPLMVSSNKFVCMFLFLGLTCIHYFACFYVSFSFFIMWYAILGVVGAIWASTIGASLAYNTYIRARTPLKPSLRLIHARMHAQALTLAVLSGAAAYHYYEKNSGRSRQDNTING</sequence>
<dbReference type="PANTHER" id="PTHR28018">
    <property type="entry name" value="RESPIRATORY SUPERCOMPLEX FACTOR 2, MITOCHONDRIAL"/>
    <property type="match status" value="1"/>
</dbReference>
<dbReference type="InterPro" id="IPR040153">
    <property type="entry name" value="Rcf2"/>
</dbReference>
<organism evidence="7 8">
    <name type="scientific">Gossypium raimondii</name>
    <name type="common">Peruvian cotton</name>
    <name type="synonym">Gossypium klotzschianum subsp. raimondii</name>
    <dbReference type="NCBI Taxonomy" id="29730"/>
    <lineage>
        <taxon>Eukaryota</taxon>
        <taxon>Viridiplantae</taxon>
        <taxon>Streptophyta</taxon>
        <taxon>Embryophyta</taxon>
        <taxon>Tracheophyta</taxon>
        <taxon>Spermatophyta</taxon>
        <taxon>Magnoliopsida</taxon>
        <taxon>eudicotyledons</taxon>
        <taxon>Gunneridae</taxon>
        <taxon>Pentapetalae</taxon>
        <taxon>rosids</taxon>
        <taxon>malvids</taxon>
        <taxon>Malvales</taxon>
        <taxon>Malvaceae</taxon>
        <taxon>Malvoideae</taxon>
        <taxon>Gossypium</taxon>
    </lineage>
</organism>
<accession>A0A0D2TX84</accession>
<comment type="subcellular location">
    <subcellularLocation>
        <location evidence="1">Mitochondrion</location>
    </subcellularLocation>
</comment>
<keyword evidence="4 5" id="KW-0472">Membrane</keyword>
<dbReference type="EMBL" id="CM001748">
    <property type="protein sequence ID" value="KJB60226.1"/>
    <property type="molecule type" value="Genomic_DNA"/>
</dbReference>
<dbReference type="STRING" id="29730.A0A0D2TX84"/>
<dbReference type="AlphaFoldDB" id="A0A0D2TX84"/>
<name>A0A0D2TX84_GOSRA</name>
<protein>
    <recommendedName>
        <fullName evidence="6">HIG1 domain-containing protein</fullName>
    </recommendedName>
</protein>
<proteinExistence type="predicted"/>
<feature type="domain" description="HIG1" evidence="6">
    <location>
        <begin position="32"/>
        <end position="134"/>
    </location>
</feature>
<evidence type="ECO:0000256" key="4">
    <source>
        <dbReference type="ARBA" id="ARBA00023136"/>
    </source>
</evidence>
<dbReference type="GO" id="GO:0005739">
    <property type="term" value="C:mitochondrion"/>
    <property type="evidence" value="ECO:0007669"/>
    <property type="project" value="UniProtKB-SubCell"/>
</dbReference>
<dbReference type="PANTHER" id="PTHR28018:SF3">
    <property type="entry name" value="RESPIRATORY SUPERCOMPLEX FACTOR 2, MITOCHONDRIAL"/>
    <property type="match status" value="1"/>
</dbReference>
<reference evidence="7 8" key="1">
    <citation type="journal article" date="2012" name="Nature">
        <title>Repeated polyploidization of Gossypium genomes and the evolution of spinnable cotton fibres.</title>
        <authorList>
            <person name="Paterson A.H."/>
            <person name="Wendel J.F."/>
            <person name="Gundlach H."/>
            <person name="Guo H."/>
            <person name="Jenkins J."/>
            <person name="Jin D."/>
            <person name="Llewellyn D."/>
            <person name="Showmaker K.C."/>
            <person name="Shu S."/>
            <person name="Udall J."/>
            <person name="Yoo M.J."/>
            <person name="Byers R."/>
            <person name="Chen W."/>
            <person name="Doron-Faigenboim A."/>
            <person name="Duke M.V."/>
            <person name="Gong L."/>
            <person name="Grimwood J."/>
            <person name="Grover C."/>
            <person name="Grupp K."/>
            <person name="Hu G."/>
            <person name="Lee T.H."/>
            <person name="Li J."/>
            <person name="Lin L."/>
            <person name="Liu T."/>
            <person name="Marler B.S."/>
            <person name="Page J.T."/>
            <person name="Roberts A.W."/>
            <person name="Romanel E."/>
            <person name="Sanders W.S."/>
            <person name="Szadkowski E."/>
            <person name="Tan X."/>
            <person name="Tang H."/>
            <person name="Xu C."/>
            <person name="Wang J."/>
            <person name="Wang Z."/>
            <person name="Zhang D."/>
            <person name="Zhang L."/>
            <person name="Ashrafi H."/>
            <person name="Bedon F."/>
            <person name="Bowers J.E."/>
            <person name="Brubaker C.L."/>
            <person name="Chee P.W."/>
            <person name="Das S."/>
            <person name="Gingle A.R."/>
            <person name="Haigler C.H."/>
            <person name="Harker D."/>
            <person name="Hoffmann L.V."/>
            <person name="Hovav R."/>
            <person name="Jones D.C."/>
            <person name="Lemke C."/>
            <person name="Mansoor S."/>
            <person name="ur Rahman M."/>
            <person name="Rainville L.N."/>
            <person name="Rambani A."/>
            <person name="Reddy U.K."/>
            <person name="Rong J.K."/>
            <person name="Saranga Y."/>
            <person name="Scheffler B.E."/>
            <person name="Scheffler J.A."/>
            <person name="Stelly D.M."/>
            <person name="Triplett B.A."/>
            <person name="Van Deynze A."/>
            <person name="Vaslin M.F."/>
            <person name="Waghmare V.N."/>
            <person name="Walford S.A."/>
            <person name="Wright R.J."/>
            <person name="Zaki E.A."/>
            <person name="Zhang T."/>
            <person name="Dennis E.S."/>
            <person name="Mayer K.F."/>
            <person name="Peterson D.G."/>
            <person name="Rokhsar D.S."/>
            <person name="Wang X."/>
            <person name="Schmutz J."/>
        </authorList>
    </citation>
    <scope>NUCLEOTIDE SEQUENCE [LARGE SCALE GENOMIC DNA]</scope>
</reference>
<evidence type="ECO:0000313" key="8">
    <source>
        <dbReference type="Proteomes" id="UP000032304"/>
    </source>
</evidence>
<dbReference type="Gene3D" id="6.10.140.1320">
    <property type="match status" value="1"/>
</dbReference>
<dbReference type="Pfam" id="PF04588">
    <property type="entry name" value="HIG_1_N"/>
    <property type="match status" value="1"/>
</dbReference>
<evidence type="ECO:0000256" key="2">
    <source>
        <dbReference type="ARBA" id="ARBA00022692"/>
    </source>
</evidence>
<evidence type="ECO:0000259" key="6">
    <source>
        <dbReference type="PROSITE" id="PS51503"/>
    </source>
</evidence>
<evidence type="ECO:0000313" key="7">
    <source>
        <dbReference type="EMBL" id="KJB60226.1"/>
    </source>
</evidence>
<keyword evidence="2 5" id="KW-0812">Transmembrane</keyword>
<dbReference type="Proteomes" id="UP000032304">
    <property type="component" value="Chromosome 9"/>
</dbReference>
<evidence type="ECO:0000256" key="1">
    <source>
        <dbReference type="ARBA" id="ARBA00004173"/>
    </source>
</evidence>
<dbReference type="GO" id="GO:0033617">
    <property type="term" value="P:mitochondrial respiratory chain complex IV assembly"/>
    <property type="evidence" value="ECO:0007669"/>
    <property type="project" value="TreeGrafter"/>
</dbReference>
<dbReference type="PROSITE" id="PS51503">
    <property type="entry name" value="HIG1"/>
    <property type="match status" value="1"/>
</dbReference>
<feature type="transmembrane region" description="Helical" evidence="5">
    <location>
        <begin position="36"/>
        <end position="58"/>
    </location>
</feature>
<gene>
    <name evidence="7" type="ORF">B456_009G295400</name>
</gene>
<evidence type="ECO:0000256" key="3">
    <source>
        <dbReference type="ARBA" id="ARBA00022989"/>
    </source>
</evidence>
<evidence type="ECO:0000256" key="5">
    <source>
        <dbReference type="SAM" id="Phobius"/>
    </source>
</evidence>
<dbReference type="Gramene" id="KJB60226">
    <property type="protein sequence ID" value="KJB60226"/>
    <property type="gene ID" value="B456_009G295400"/>
</dbReference>
<dbReference type="InterPro" id="IPR007667">
    <property type="entry name" value="Hypoxia_induced_domain"/>
</dbReference>
<keyword evidence="8" id="KW-1185">Reference proteome</keyword>
<feature type="transmembrane region" description="Helical" evidence="5">
    <location>
        <begin position="64"/>
        <end position="85"/>
    </location>
</feature>
<keyword evidence="3 5" id="KW-1133">Transmembrane helix</keyword>